<comment type="similarity">
    <text evidence="3">Belongs to the Nudix hydrolase family. NudC subfamily.</text>
</comment>
<dbReference type="InterPro" id="IPR015797">
    <property type="entry name" value="NUDIX_hydrolase-like_dom_sf"/>
</dbReference>
<dbReference type="AlphaFoldDB" id="A0A7W3IUX5"/>
<dbReference type="PANTHER" id="PTHR42904">
    <property type="entry name" value="NUDIX HYDROLASE, NUDC SUBFAMILY"/>
    <property type="match status" value="1"/>
</dbReference>
<organism evidence="11 12">
    <name type="scientific">Microlunatus kandeliicorticis</name>
    <dbReference type="NCBI Taxonomy" id="1759536"/>
    <lineage>
        <taxon>Bacteria</taxon>
        <taxon>Bacillati</taxon>
        <taxon>Actinomycetota</taxon>
        <taxon>Actinomycetes</taxon>
        <taxon>Propionibacteriales</taxon>
        <taxon>Propionibacteriaceae</taxon>
        <taxon>Microlunatus</taxon>
    </lineage>
</organism>
<feature type="domain" description="Nudix hydrolase" evidence="10">
    <location>
        <begin position="149"/>
        <end position="279"/>
    </location>
</feature>
<dbReference type="Proteomes" id="UP000523079">
    <property type="component" value="Unassembled WGS sequence"/>
</dbReference>
<dbReference type="Pfam" id="PF00293">
    <property type="entry name" value="NUDIX"/>
    <property type="match status" value="1"/>
</dbReference>
<dbReference type="InterPro" id="IPR049734">
    <property type="entry name" value="NudC-like_C"/>
</dbReference>
<evidence type="ECO:0000256" key="2">
    <source>
        <dbReference type="ARBA" id="ARBA00001947"/>
    </source>
</evidence>
<keyword evidence="5" id="KW-0479">Metal-binding</keyword>
<sequence length="288" mass="31854">MTTWDEPSLIDRAEGRRGAVAWVGELWSTPGTRVLPVDEHGAFATGERGSRLRFVEATGSYRPQEHLLLGLVEGTAYFAAPAVIDDDKHTIREVGGLLGDVDRELATTAAALTHWHRAEPRCPQCGRPTEIRKAGAARFCRHDDRELFPRTDPAIIVAVTDPEDRLLLASQVVWGPHRVSVLAGFNEAGESLEQTVHREVFEESGVRLKDVRYFGSQPWPMPRSLMLGFSAVAASTDIVVDGTEIGAADWYTRERVRAEVESEHLILPGSSSIANRLITAWLEGRLRD</sequence>
<dbReference type="EC" id="3.6.1.22" evidence="4"/>
<evidence type="ECO:0000256" key="4">
    <source>
        <dbReference type="ARBA" id="ARBA00012381"/>
    </source>
</evidence>
<dbReference type="NCBIfam" id="NF001299">
    <property type="entry name" value="PRK00241.1"/>
    <property type="match status" value="1"/>
</dbReference>
<evidence type="ECO:0000259" key="10">
    <source>
        <dbReference type="PROSITE" id="PS51462"/>
    </source>
</evidence>
<dbReference type="InterPro" id="IPR020084">
    <property type="entry name" value="NUDIX_hydrolase_CS"/>
</dbReference>
<evidence type="ECO:0000256" key="5">
    <source>
        <dbReference type="ARBA" id="ARBA00022723"/>
    </source>
</evidence>
<evidence type="ECO:0000256" key="9">
    <source>
        <dbReference type="ARBA" id="ARBA00023679"/>
    </source>
</evidence>
<comment type="caution">
    <text evidence="11">The sequence shown here is derived from an EMBL/GenBank/DDBJ whole genome shotgun (WGS) entry which is preliminary data.</text>
</comment>
<comment type="catalytic activity">
    <reaction evidence="9">
        <text>a 5'-end NAD(+)-phospho-ribonucleoside in mRNA + H2O = a 5'-end phospho-adenosine-phospho-ribonucleoside in mRNA + beta-nicotinamide D-ribonucleotide + 2 H(+)</text>
        <dbReference type="Rhea" id="RHEA:60876"/>
        <dbReference type="Rhea" id="RHEA-COMP:15698"/>
        <dbReference type="Rhea" id="RHEA-COMP:15719"/>
        <dbReference type="ChEBI" id="CHEBI:14649"/>
        <dbReference type="ChEBI" id="CHEBI:15377"/>
        <dbReference type="ChEBI" id="CHEBI:15378"/>
        <dbReference type="ChEBI" id="CHEBI:144029"/>
        <dbReference type="ChEBI" id="CHEBI:144051"/>
    </reaction>
    <physiologicalReaction direction="left-to-right" evidence="9">
        <dbReference type="Rhea" id="RHEA:60877"/>
    </physiologicalReaction>
</comment>
<proteinExistence type="inferred from homology"/>
<dbReference type="PROSITE" id="PS00893">
    <property type="entry name" value="NUDIX_BOX"/>
    <property type="match status" value="1"/>
</dbReference>
<comment type="cofactor">
    <cofactor evidence="1">
        <name>Mg(2+)</name>
        <dbReference type="ChEBI" id="CHEBI:18420"/>
    </cofactor>
</comment>
<name>A0A7W3IUX5_9ACTN</name>
<keyword evidence="6 11" id="KW-0378">Hydrolase</keyword>
<reference evidence="11 12" key="1">
    <citation type="submission" date="2020-07" db="EMBL/GenBank/DDBJ databases">
        <title>Sequencing the genomes of 1000 actinobacteria strains.</title>
        <authorList>
            <person name="Klenk H.-P."/>
        </authorList>
    </citation>
    <scope>NUCLEOTIDE SEQUENCE [LARGE SCALE GENOMIC DNA]</scope>
    <source>
        <strain evidence="11 12">DSM 100723</strain>
    </source>
</reference>
<dbReference type="PANTHER" id="PTHR42904:SF6">
    <property type="entry name" value="NAD-CAPPED RNA HYDROLASE NUDT12"/>
    <property type="match status" value="1"/>
</dbReference>
<keyword evidence="8" id="KW-0520">NAD</keyword>
<dbReference type="CDD" id="cd03429">
    <property type="entry name" value="NUDIX_NADH_pyrophosphatase_Nudt13"/>
    <property type="match status" value="1"/>
</dbReference>
<evidence type="ECO:0000256" key="6">
    <source>
        <dbReference type="ARBA" id="ARBA00022801"/>
    </source>
</evidence>
<comment type="cofactor">
    <cofactor evidence="2">
        <name>Zn(2+)</name>
        <dbReference type="ChEBI" id="CHEBI:29105"/>
    </cofactor>
</comment>
<protein>
    <recommendedName>
        <fullName evidence="4">NAD(+) diphosphatase</fullName>
        <ecNumber evidence="4">3.6.1.22</ecNumber>
    </recommendedName>
</protein>
<dbReference type="PROSITE" id="PS51462">
    <property type="entry name" value="NUDIX"/>
    <property type="match status" value="1"/>
</dbReference>
<dbReference type="GO" id="GO:0019677">
    <property type="term" value="P:NAD+ catabolic process"/>
    <property type="evidence" value="ECO:0007669"/>
    <property type="project" value="TreeGrafter"/>
</dbReference>
<dbReference type="GO" id="GO:0006742">
    <property type="term" value="P:NADP+ catabolic process"/>
    <property type="evidence" value="ECO:0007669"/>
    <property type="project" value="TreeGrafter"/>
</dbReference>
<dbReference type="GO" id="GO:0046872">
    <property type="term" value="F:metal ion binding"/>
    <property type="evidence" value="ECO:0007669"/>
    <property type="project" value="UniProtKB-KW"/>
</dbReference>
<dbReference type="GO" id="GO:0005829">
    <property type="term" value="C:cytosol"/>
    <property type="evidence" value="ECO:0007669"/>
    <property type="project" value="TreeGrafter"/>
</dbReference>
<dbReference type="RefSeq" id="WP_328823867.1">
    <property type="nucleotide sequence ID" value="NZ_JACGWT010000005.1"/>
</dbReference>
<dbReference type="Gene3D" id="3.90.79.20">
    <property type="match status" value="1"/>
</dbReference>
<dbReference type="GO" id="GO:0035529">
    <property type="term" value="F:NADH pyrophosphatase activity"/>
    <property type="evidence" value="ECO:0007669"/>
    <property type="project" value="TreeGrafter"/>
</dbReference>
<evidence type="ECO:0000256" key="7">
    <source>
        <dbReference type="ARBA" id="ARBA00022842"/>
    </source>
</evidence>
<evidence type="ECO:0000256" key="1">
    <source>
        <dbReference type="ARBA" id="ARBA00001946"/>
    </source>
</evidence>
<evidence type="ECO:0000256" key="8">
    <source>
        <dbReference type="ARBA" id="ARBA00023027"/>
    </source>
</evidence>
<evidence type="ECO:0000313" key="11">
    <source>
        <dbReference type="EMBL" id="MBA8795635.1"/>
    </source>
</evidence>
<gene>
    <name evidence="11" type="ORF">FHX74_003271</name>
</gene>
<evidence type="ECO:0000256" key="3">
    <source>
        <dbReference type="ARBA" id="ARBA00009595"/>
    </source>
</evidence>
<dbReference type="InterPro" id="IPR050241">
    <property type="entry name" value="NAD-cap_RNA_hydrolase_NudC"/>
</dbReference>
<evidence type="ECO:0000313" key="12">
    <source>
        <dbReference type="Proteomes" id="UP000523079"/>
    </source>
</evidence>
<dbReference type="Gene3D" id="3.90.79.10">
    <property type="entry name" value="Nucleoside Triphosphate Pyrophosphohydrolase"/>
    <property type="match status" value="1"/>
</dbReference>
<dbReference type="EMBL" id="JACGWT010000005">
    <property type="protein sequence ID" value="MBA8795635.1"/>
    <property type="molecule type" value="Genomic_DNA"/>
</dbReference>
<dbReference type="InterPro" id="IPR000086">
    <property type="entry name" value="NUDIX_hydrolase_dom"/>
</dbReference>
<dbReference type="SUPFAM" id="SSF55811">
    <property type="entry name" value="Nudix"/>
    <property type="match status" value="1"/>
</dbReference>
<keyword evidence="12" id="KW-1185">Reference proteome</keyword>
<keyword evidence="7" id="KW-0460">Magnesium</keyword>
<accession>A0A7W3IUX5</accession>